<dbReference type="Proteomes" id="UP000640426">
    <property type="component" value="Unassembled WGS sequence"/>
</dbReference>
<keyword evidence="4" id="KW-0963">Cytoplasm</keyword>
<name>A0ABS0XQV0_9SPHN</name>
<dbReference type="PIRSF" id="PIRSF006305">
    <property type="entry name" value="Maf"/>
    <property type="match status" value="1"/>
</dbReference>
<dbReference type="SUPFAM" id="SSF52972">
    <property type="entry name" value="ITPase-like"/>
    <property type="match status" value="1"/>
</dbReference>
<comment type="subcellular location">
    <subcellularLocation>
        <location evidence="4">Cytoplasm</location>
    </subcellularLocation>
</comment>
<evidence type="ECO:0000256" key="1">
    <source>
        <dbReference type="ARBA" id="ARBA00001968"/>
    </source>
</evidence>
<dbReference type="HAMAP" id="MF_00528">
    <property type="entry name" value="Maf"/>
    <property type="match status" value="1"/>
</dbReference>
<comment type="catalytic activity">
    <reaction evidence="4">
        <text>a ribonucleoside 5'-triphosphate + H2O = a ribonucleoside 5'-phosphate + diphosphate + H(+)</text>
        <dbReference type="Rhea" id="RHEA:23996"/>
        <dbReference type="ChEBI" id="CHEBI:15377"/>
        <dbReference type="ChEBI" id="CHEBI:15378"/>
        <dbReference type="ChEBI" id="CHEBI:33019"/>
        <dbReference type="ChEBI" id="CHEBI:58043"/>
        <dbReference type="ChEBI" id="CHEBI:61557"/>
        <dbReference type="EC" id="3.6.1.9"/>
    </reaction>
</comment>
<dbReference type="InterPro" id="IPR029001">
    <property type="entry name" value="ITPase-like_fam"/>
</dbReference>
<sequence>MTPEVTGGSDRKILVLASQSASRRAMLDAAGVPYEALPARVDEDAAKASLAHLSARDLADALAELKAVKISRQVPGALVLGSDSLVALADGSRLDKPESREEAAEHLARMSGGVHDLWSAAVVAEQGNAVWRHVDRAELHVRPLSAAFIEAYLDHEWPAIAGCVGCFRIEGRGVQLFGRIEGSQFTVLGLPLLPVLDYCRIRGVIAG</sequence>
<dbReference type="EMBL" id="JAELXS010000006">
    <property type="protein sequence ID" value="MBJ6122417.1"/>
    <property type="molecule type" value="Genomic_DNA"/>
</dbReference>
<dbReference type="RefSeq" id="WP_199038073.1">
    <property type="nucleotide sequence ID" value="NZ_JAELXS010000006.1"/>
</dbReference>
<comment type="cofactor">
    <cofactor evidence="1 4">
        <name>a divalent metal cation</name>
        <dbReference type="ChEBI" id="CHEBI:60240"/>
    </cofactor>
</comment>
<feature type="active site" description="Proton acceptor" evidence="4">
    <location>
        <position position="83"/>
    </location>
</feature>
<dbReference type="EC" id="3.6.1.9" evidence="4"/>
<dbReference type="Pfam" id="PF02545">
    <property type="entry name" value="Maf"/>
    <property type="match status" value="1"/>
</dbReference>
<keyword evidence="2 4" id="KW-0378">Hydrolase</keyword>
<accession>A0ABS0XQV0</accession>
<keyword evidence="6" id="KW-1185">Reference proteome</keyword>
<evidence type="ECO:0000313" key="5">
    <source>
        <dbReference type="EMBL" id="MBJ6122417.1"/>
    </source>
</evidence>
<protein>
    <recommendedName>
        <fullName evidence="4">Nucleoside triphosphate pyrophosphatase</fullName>
        <ecNumber evidence="4">3.6.1.9</ecNumber>
    </recommendedName>
    <alternativeName>
        <fullName evidence="4">Nucleotide pyrophosphatase</fullName>
        <shortName evidence="4">Nucleotide PPase</shortName>
    </alternativeName>
</protein>
<comment type="similarity">
    <text evidence="4">Belongs to the Maf family.</text>
</comment>
<comment type="catalytic activity">
    <reaction evidence="4">
        <text>a 2'-deoxyribonucleoside 5'-triphosphate + H2O = a 2'-deoxyribonucleoside 5'-phosphate + diphosphate + H(+)</text>
        <dbReference type="Rhea" id="RHEA:44644"/>
        <dbReference type="ChEBI" id="CHEBI:15377"/>
        <dbReference type="ChEBI" id="CHEBI:15378"/>
        <dbReference type="ChEBI" id="CHEBI:33019"/>
        <dbReference type="ChEBI" id="CHEBI:61560"/>
        <dbReference type="ChEBI" id="CHEBI:65317"/>
        <dbReference type="EC" id="3.6.1.9"/>
    </reaction>
</comment>
<gene>
    <name evidence="5" type="ORF">JAO74_11505</name>
</gene>
<organism evidence="5 6">
    <name type="scientific">Sphingomonas mollis</name>
    <dbReference type="NCBI Taxonomy" id="2795726"/>
    <lineage>
        <taxon>Bacteria</taxon>
        <taxon>Pseudomonadati</taxon>
        <taxon>Pseudomonadota</taxon>
        <taxon>Alphaproteobacteria</taxon>
        <taxon>Sphingomonadales</taxon>
        <taxon>Sphingomonadaceae</taxon>
        <taxon>Sphingomonas</taxon>
    </lineage>
</organism>
<proteinExistence type="inferred from homology"/>
<reference evidence="6" key="1">
    <citation type="submission" date="2020-12" db="EMBL/GenBank/DDBJ databases">
        <title>Hymenobacter sp.</title>
        <authorList>
            <person name="Kim M.K."/>
        </authorList>
    </citation>
    <scope>NUCLEOTIDE SEQUENCE [LARGE SCALE GENOMIC DNA]</scope>
    <source>
        <strain evidence="6">BT553</strain>
    </source>
</reference>
<dbReference type="Gene3D" id="3.90.950.10">
    <property type="match status" value="1"/>
</dbReference>
<evidence type="ECO:0000256" key="2">
    <source>
        <dbReference type="ARBA" id="ARBA00022801"/>
    </source>
</evidence>
<dbReference type="PANTHER" id="PTHR43213:SF5">
    <property type="entry name" value="BIFUNCTIONAL DTTP_UTP PYROPHOSPHATASE_METHYLTRANSFERASE PROTEIN-RELATED"/>
    <property type="match status" value="1"/>
</dbReference>
<comment type="caution">
    <text evidence="5">The sequence shown here is derived from an EMBL/GenBank/DDBJ whole genome shotgun (WGS) entry which is preliminary data.</text>
</comment>
<evidence type="ECO:0000256" key="3">
    <source>
        <dbReference type="ARBA" id="ARBA00023080"/>
    </source>
</evidence>
<dbReference type="PANTHER" id="PTHR43213">
    <property type="entry name" value="BIFUNCTIONAL DTTP/UTP PYROPHOSPHATASE/METHYLTRANSFERASE PROTEIN-RELATED"/>
    <property type="match status" value="1"/>
</dbReference>
<keyword evidence="3 4" id="KW-0546">Nucleotide metabolism</keyword>
<dbReference type="InterPro" id="IPR003697">
    <property type="entry name" value="Maf-like"/>
</dbReference>
<dbReference type="CDD" id="cd00555">
    <property type="entry name" value="Maf"/>
    <property type="match status" value="1"/>
</dbReference>
<evidence type="ECO:0000313" key="6">
    <source>
        <dbReference type="Proteomes" id="UP000640426"/>
    </source>
</evidence>
<comment type="function">
    <text evidence="4">Nucleoside triphosphate pyrophosphatase. May have a dual role in cell division arrest and in preventing the incorporation of modified nucleotides into cellular nucleic acids.</text>
</comment>
<evidence type="ECO:0000256" key="4">
    <source>
        <dbReference type="HAMAP-Rule" id="MF_00528"/>
    </source>
</evidence>
<comment type="caution">
    <text evidence="4">Lacks conserved residue(s) required for the propagation of feature annotation.</text>
</comment>